<dbReference type="AlphaFoldDB" id="A0A437PPF5"/>
<protein>
    <submittedName>
        <fullName evidence="1">DUF393 domain-containing protein</fullName>
    </submittedName>
</protein>
<name>A0A437PPF5_9BACT</name>
<proteinExistence type="predicted"/>
<dbReference type="EMBL" id="SACY01000004">
    <property type="protein sequence ID" value="RVU24004.1"/>
    <property type="molecule type" value="Genomic_DNA"/>
</dbReference>
<evidence type="ECO:0000313" key="1">
    <source>
        <dbReference type="EMBL" id="RVU24004.1"/>
    </source>
</evidence>
<evidence type="ECO:0000313" key="2">
    <source>
        <dbReference type="Proteomes" id="UP000282832"/>
    </source>
</evidence>
<dbReference type="PANTHER" id="PTHR33639">
    <property type="entry name" value="THIOL-DISULFIDE OXIDOREDUCTASE DCC"/>
    <property type="match status" value="1"/>
</dbReference>
<dbReference type="Pfam" id="PF04134">
    <property type="entry name" value="DCC1-like"/>
    <property type="match status" value="1"/>
</dbReference>
<comment type="caution">
    <text evidence="1">The sequence shown here is derived from an EMBL/GenBank/DDBJ whole genome shotgun (WGS) entry which is preliminary data.</text>
</comment>
<dbReference type="OrthoDB" id="9785438at2"/>
<organism evidence="1 2">
    <name type="scientific">Sandaracinomonas limnophila</name>
    <dbReference type="NCBI Taxonomy" id="1862386"/>
    <lineage>
        <taxon>Bacteria</taxon>
        <taxon>Pseudomonadati</taxon>
        <taxon>Bacteroidota</taxon>
        <taxon>Cytophagia</taxon>
        <taxon>Cytophagales</taxon>
        <taxon>Flectobacillaceae</taxon>
        <taxon>Sandaracinomonas</taxon>
    </lineage>
</organism>
<dbReference type="GO" id="GO:0015035">
    <property type="term" value="F:protein-disulfide reductase activity"/>
    <property type="evidence" value="ECO:0007669"/>
    <property type="project" value="InterPro"/>
</dbReference>
<dbReference type="PANTHER" id="PTHR33639:SF2">
    <property type="entry name" value="DUF393 DOMAIN-CONTAINING PROTEIN"/>
    <property type="match status" value="1"/>
</dbReference>
<accession>A0A437PPF5</accession>
<keyword evidence="2" id="KW-1185">Reference proteome</keyword>
<dbReference type="InterPro" id="IPR052927">
    <property type="entry name" value="DCC_oxidoreductase"/>
</dbReference>
<gene>
    <name evidence="1" type="ORF">EOJ36_08745</name>
</gene>
<reference evidence="1 2" key="1">
    <citation type="submission" date="2019-01" db="EMBL/GenBank/DDBJ databases">
        <authorList>
            <person name="Chen W.-M."/>
        </authorList>
    </citation>
    <scope>NUCLEOTIDE SEQUENCE [LARGE SCALE GENOMIC DNA]</scope>
    <source>
        <strain evidence="1 2">FSY-15</strain>
    </source>
</reference>
<dbReference type="Proteomes" id="UP000282832">
    <property type="component" value="Unassembled WGS sequence"/>
</dbReference>
<sequence>MKLLLYDGECNLCHWAVQWVKKNAVSSDFQFESLTGDFAKKILKKHAEYLEIDSIIFLDETGIYVKSDAIFQIAKNLKSPWQAISLFRIFPKSMLDKVYSFIAKNRKKWFGTYTTCEL</sequence>
<dbReference type="InterPro" id="IPR007263">
    <property type="entry name" value="DCC1-like"/>
</dbReference>
<dbReference type="RefSeq" id="WP_127804458.1">
    <property type="nucleotide sequence ID" value="NZ_SACY01000004.1"/>
</dbReference>